<feature type="compositionally biased region" description="Low complexity" evidence="1">
    <location>
        <begin position="425"/>
        <end position="442"/>
    </location>
</feature>
<feature type="region of interest" description="Disordered" evidence="1">
    <location>
        <begin position="547"/>
        <end position="698"/>
    </location>
</feature>
<feature type="region of interest" description="Disordered" evidence="1">
    <location>
        <begin position="1"/>
        <end position="132"/>
    </location>
</feature>
<evidence type="ECO:0000313" key="2">
    <source>
        <dbReference type="EMBL" id="KAJ7225270.1"/>
    </source>
</evidence>
<feature type="compositionally biased region" description="Pro residues" evidence="1">
    <location>
        <begin position="591"/>
        <end position="607"/>
    </location>
</feature>
<feature type="compositionally biased region" description="Basic and acidic residues" evidence="1">
    <location>
        <begin position="563"/>
        <end position="573"/>
    </location>
</feature>
<sequence>MSTLSHHDPPQRSWWALPQKSPNSSQVFTEKPHSHSKQSGKFNSFAAAMGLRQKKPQPPPLTIRDSRTPVSPPAVRLVPRTESHQRRPYTAPSTGIGRAPSNSMSSSRSRDDSLEPNTPRTPEDIAHGRHGSLLTLSDVDPFAARVVSVHSPREANRLSAFSHSSGHEAKIPEVVNRVSYASSSSQSFRLGSDLSPLSVVSPASEHGSASSVSPSDRKPGFSPRRKDASTTWVSNLGDTNRLSQPEPAPKSRPAMRARGMTDGGIERTNFIRRDSLTRTVPSPKSTSNSTRFPSSSSAPTRQISMSRPTAPPTAELPPPPHWGDDRPLGGLSAGSTSSSSLTFSPEFTPIIPRVKSKQSHETSPKAVESSWELPDVSPRPRTLKKSMSQQSLSKRMQQSPTSSGIPMPEPSFPAAPRKQRSFHRLPVPAVPLQLPAAEPLQPGRKRLFSSSSSRRPSQSTSPVADDVRSLYGTEPERISLTSASYWIDTDQPPQTPTSVAAAHEYTPQQIMSPAEMLQVEASVDASYHHPRPRGDSIVSASALSDVEHDFGFSPPSLHGVSRRQSDIDHRDPSVRSMPVSPAAAMYYPTLTPEPPSPPILMSLPPPPRRTKSRTSSVSSRAQSDTVSPLSPPPRRALRPKVSAEKRMHRQSLLRKPSFLDIDDEGDKDHSPPSVVTRQHSFLDLTRESFDSVRSDDSF</sequence>
<accession>A0AAD7E2K3</accession>
<feature type="region of interest" description="Disordered" evidence="1">
    <location>
        <begin position="180"/>
        <end position="503"/>
    </location>
</feature>
<keyword evidence="3" id="KW-1185">Reference proteome</keyword>
<feature type="compositionally biased region" description="Low complexity" evidence="1">
    <location>
        <begin position="613"/>
        <end position="628"/>
    </location>
</feature>
<dbReference type="EMBL" id="JARJCW010000004">
    <property type="protein sequence ID" value="KAJ7225270.1"/>
    <property type="molecule type" value="Genomic_DNA"/>
</dbReference>
<name>A0AAD7E2K3_9AGAR</name>
<protein>
    <submittedName>
        <fullName evidence="2">Uncharacterized protein</fullName>
    </submittedName>
</protein>
<evidence type="ECO:0000256" key="1">
    <source>
        <dbReference type="SAM" id="MobiDB-lite"/>
    </source>
</evidence>
<evidence type="ECO:0000313" key="3">
    <source>
        <dbReference type="Proteomes" id="UP001219525"/>
    </source>
</evidence>
<feature type="compositionally biased region" description="Polar residues" evidence="1">
    <location>
        <begin position="229"/>
        <end position="243"/>
    </location>
</feature>
<gene>
    <name evidence="2" type="ORF">GGX14DRAFT_637988</name>
</gene>
<feature type="compositionally biased region" description="Polar residues" evidence="1">
    <location>
        <begin position="180"/>
        <end position="189"/>
    </location>
</feature>
<proteinExistence type="predicted"/>
<organism evidence="2 3">
    <name type="scientific">Mycena pura</name>
    <dbReference type="NCBI Taxonomy" id="153505"/>
    <lineage>
        <taxon>Eukaryota</taxon>
        <taxon>Fungi</taxon>
        <taxon>Dikarya</taxon>
        <taxon>Basidiomycota</taxon>
        <taxon>Agaricomycotina</taxon>
        <taxon>Agaricomycetes</taxon>
        <taxon>Agaricomycetidae</taxon>
        <taxon>Agaricales</taxon>
        <taxon>Marasmiineae</taxon>
        <taxon>Mycenaceae</taxon>
        <taxon>Mycena</taxon>
    </lineage>
</organism>
<reference evidence="2" key="1">
    <citation type="submission" date="2023-03" db="EMBL/GenBank/DDBJ databases">
        <title>Massive genome expansion in bonnet fungi (Mycena s.s.) driven by repeated elements and novel gene families across ecological guilds.</title>
        <authorList>
            <consortium name="Lawrence Berkeley National Laboratory"/>
            <person name="Harder C.B."/>
            <person name="Miyauchi S."/>
            <person name="Viragh M."/>
            <person name="Kuo A."/>
            <person name="Thoen E."/>
            <person name="Andreopoulos B."/>
            <person name="Lu D."/>
            <person name="Skrede I."/>
            <person name="Drula E."/>
            <person name="Henrissat B."/>
            <person name="Morin E."/>
            <person name="Kohler A."/>
            <person name="Barry K."/>
            <person name="LaButti K."/>
            <person name="Morin E."/>
            <person name="Salamov A."/>
            <person name="Lipzen A."/>
            <person name="Mereny Z."/>
            <person name="Hegedus B."/>
            <person name="Baldrian P."/>
            <person name="Stursova M."/>
            <person name="Weitz H."/>
            <person name="Taylor A."/>
            <person name="Grigoriev I.V."/>
            <person name="Nagy L.G."/>
            <person name="Martin F."/>
            <person name="Kauserud H."/>
        </authorList>
    </citation>
    <scope>NUCLEOTIDE SEQUENCE</scope>
    <source>
        <strain evidence="2">9144</strain>
    </source>
</reference>
<feature type="compositionally biased region" description="Low complexity" evidence="1">
    <location>
        <begin position="285"/>
        <end position="301"/>
    </location>
</feature>
<feature type="compositionally biased region" description="Low complexity" evidence="1">
    <location>
        <begin position="328"/>
        <end position="349"/>
    </location>
</feature>
<feature type="compositionally biased region" description="Low complexity" evidence="1">
    <location>
        <begin position="449"/>
        <end position="462"/>
    </location>
</feature>
<feature type="compositionally biased region" description="Basic and acidic residues" evidence="1">
    <location>
        <begin position="215"/>
        <end position="228"/>
    </location>
</feature>
<feature type="compositionally biased region" description="Pro residues" evidence="1">
    <location>
        <begin position="309"/>
        <end position="321"/>
    </location>
</feature>
<comment type="caution">
    <text evidence="2">The sequence shown here is derived from an EMBL/GenBank/DDBJ whole genome shotgun (WGS) entry which is preliminary data.</text>
</comment>
<dbReference type="AlphaFoldDB" id="A0AAD7E2K3"/>
<feature type="compositionally biased region" description="Basic and acidic residues" evidence="1">
    <location>
        <begin position="1"/>
        <end position="10"/>
    </location>
</feature>
<dbReference type="Proteomes" id="UP001219525">
    <property type="component" value="Unassembled WGS sequence"/>
</dbReference>
<feature type="compositionally biased region" description="Basic and acidic residues" evidence="1">
    <location>
        <begin position="684"/>
        <end position="698"/>
    </location>
</feature>
<feature type="compositionally biased region" description="Low complexity" evidence="1">
    <location>
        <begin position="385"/>
        <end position="399"/>
    </location>
</feature>